<protein>
    <submittedName>
        <fullName evidence="1">Uncharacterized protein</fullName>
    </submittedName>
</protein>
<dbReference type="Proteomes" id="UP001324380">
    <property type="component" value="Chromosome"/>
</dbReference>
<sequence length="51" mass="5957">MKAVINLSRALFSRNTNHRIANSLTKVKEADQVTENIHKRLKEIQKKLKNK</sequence>
<name>A0ABZ0TLL3_9SPHI</name>
<evidence type="ECO:0000313" key="2">
    <source>
        <dbReference type="Proteomes" id="UP001324380"/>
    </source>
</evidence>
<accession>A0ABZ0TLL3</accession>
<reference evidence="1 2" key="1">
    <citation type="submission" date="2023-11" db="EMBL/GenBank/DDBJ databases">
        <title>Analysis of the Genomes of Mucilaginibacter gossypii cycad 4 and M. sabulilitoris SNA2: microbes with the potential for plant growth promotion.</title>
        <authorList>
            <person name="Hirsch A.M."/>
            <person name="Humm E."/>
            <person name="Rubbi M."/>
            <person name="Del Vecchio G."/>
            <person name="Ha S.M."/>
            <person name="Pellegrini M."/>
            <person name="Gunsalus R.P."/>
        </authorList>
    </citation>
    <scope>NUCLEOTIDE SEQUENCE [LARGE SCALE GENOMIC DNA]</scope>
    <source>
        <strain evidence="1 2">SNA2</strain>
    </source>
</reference>
<proteinExistence type="predicted"/>
<organism evidence="1 2">
    <name type="scientific">Mucilaginibacter sabulilitoris</name>
    <dbReference type="NCBI Taxonomy" id="1173583"/>
    <lineage>
        <taxon>Bacteria</taxon>
        <taxon>Pseudomonadati</taxon>
        <taxon>Bacteroidota</taxon>
        <taxon>Sphingobacteriia</taxon>
        <taxon>Sphingobacteriales</taxon>
        <taxon>Sphingobacteriaceae</taxon>
        <taxon>Mucilaginibacter</taxon>
    </lineage>
</organism>
<dbReference type="EMBL" id="CP139558">
    <property type="protein sequence ID" value="WPU94052.1"/>
    <property type="molecule type" value="Genomic_DNA"/>
</dbReference>
<evidence type="ECO:0000313" key="1">
    <source>
        <dbReference type="EMBL" id="WPU94052.1"/>
    </source>
</evidence>
<gene>
    <name evidence="1" type="ORF">SNE25_00750</name>
</gene>
<keyword evidence="2" id="KW-1185">Reference proteome</keyword>
<dbReference type="RefSeq" id="WP_321563178.1">
    <property type="nucleotide sequence ID" value="NZ_CP139558.1"/>
</dbReference>